<evidence type="ECO:0000256" key="1">
    <source>
        <dbReference type="ARBA" id="ARBA00001933"/>
    </source>
</evidence>
<keyword evidence="8" id="KW-1185">Reference proteome</keyword>
<reference evidence="7" key="1">
    <citation type="submission" date="2023-10" db="EMBL/GenBank/DDBJ databases">
        <title>Chromosome-level genome of the transformable northern wattle, Acacia crassicarpa.</title>
        <authorList>
            <person name="Massaro I."/>
            <person name="Sinha N.R."/>
            <person name="Poethig S."/>
            <person name="Leichty A.R."/>
        </authorList>
    </citation>
    <scope>NUCLEOTIDE SEQUENCE</scope>
    <source>
        <strain evidence="7">Acra3RX</strain>
        <tissue evidence="7">Leaf</tissue>
    </source>
</reference>
<gene>
    <name evidence="7" type="ORF">QN277_012042</name>
</gene>
<comment type="subunit">
    <text evidence="3">Homodimer.</text>
</comment>
<accession>A0AAE1TE37</accession>
<dbReference type="Proteomes" id="UP001293593">
    <property type="component" value="Unassembled WGS sequence"/>
</dbReference>
<comment type="similarity">
    <text evidence="2">Belongs to the alliinase family.</text>
</comment>
<proteinExistence type="inferred from homology"/>
<dbReference type="InterPro" id="IPR050478">
    <property type="entry name" value="Ethylene_sulfur-biosynth"/>
</dbReference>
<dbReference type="InterPro" id="IPR015424">
    <property type="entry name" value="PyrdxlP-dep_Trfase"/>
</dbReference>
<evidence type="ECO:0000313" key="7">
    <source>
        <dbReference type="EMBL" id="KAK4280415.1"/>
    </source>
</evidence>
<dbReference type="GO" id="GO:0008483">
    <property type="term" value="F:transaminase activity"/>
    <property type="evidence" value="ECO:0007669"/>
    <property type="project" value="UniProtKB-KW"/>
</dbReference>
<organism evidence="7 8">
    <name type="scientific">Acacia crassicarpa</name>
    <name type="common">northern wattle</name>
    <dbReference type="NCBI Taxonomy" id="499986"/>
    <lineage>
        <taxon>Eukaryota</taxon>
        <taxon>Viridiplantae</taxon>
        <taxon>Streptophyta</taxon>
        <taxon>Embryophyta</taxon>
        <taxon>Tracheophyta</taxon>
        <taxon>Spermatophyta</taxon>
        <taxon>Magnoliopsida</taxon>
        <taxon>eudicotyledons</taxon>
        <taxon>Gunneridae</taxon>
        <taxon>Pentapetalae</taxon>
        <taxon>rosids</taxon>
        <taxon>fabids</taxon>
        <taxon>Fabales</taxon>
        <taxon>Fabaceae</taxon>
        <taxon>Caesalpinioideae</taxon>
        <taxon>mimosoid clade</taxon>
        <taxon>Acacieae</taxon>
        <taxon>Acacia</taxon>
    </lineage>
</organism>
<dbReference type="InterPro" id="IPR006948">
    <property type="entry name" value="Alliinase_C"/>
</dbReference>
<dbReference type="SUPFAM" id="SSF53383">
    <property type="entry name" value="PLP-dependent transferases"/>
    <property type="match status" value="1"/>
</dbReference>
<dbReference type="InterPro" id="IPR037029">
    <property type="entry name" value="Alliinase_N_sf"/>
</dbReference>
<comment type="cofactor">
    <cofactor evidence="1">
        <name>pyridoxal 5'-phosphate</name>
        <dbReference type="ChEBI" id="CHEBI:597326"/>
    </cofactor>
</comment>
<sequence length="417" mass="47250">MESLIVADKTSLYHNTTPSSLVPNLPLNNKDGSSSTSSTTFNSYINLDQGDPVVFKEYWRKKSEECMVVIKGCELLSYLSDLRSVCWFMMPELRDAIKRLHALVGNADTNDMYIVVGNGSTQLFQAALYALSSSSSSDDPINVVAAAPYYSEYQEQTDILRSGIHKWGGDAMKYDKNEAYIEVVTSPNNPDGSIRGPVVNSKCGGEGKLVHDLAYYWPQYTPITHMASHDLMLFTFSKCTGHAGSRIGWAIVKDKEIAKKMTKFIQMSSIGVSKESQTRVAKIIEVLCDSYKNFKLGGLSKESELFFEHSRRLMMERWEKLREVTKQNSDFSVPKFPQAYCNFTNETSETYPAFAWLKCNKDEDCESYLEKKLKILVRGGNRFGSDPRYARLSLLGKDDDFGEFLKRISIDMNEFRH</sequence>
<dbReference type="GO" id="GO:0016846">
    <property type="term" value="F:carbon-sulfur lyase activity"/>
    <property type="evidence" value="ECO:0007669"/>
    <property type="project" value="InterPro"/>
</dbReference>
<evidence type="ECO:0000256" key="3">
    <source>
        <dbReference type="ARBA" id="ARBA00011738"/>
    </source>
</evidence>
<feature type="domain" description="Alliinase C-terminal" evidence="6">
    <location>
        <begin position="45"/>
        <end position="409"/>
    </location>
</feature>
<dbReference type="GO" id="GO:0006520">
    <property type="term" value="P:amino acid metabolic process"/>
    <property type="evidence" value="ECO:0007669"/>
    <property type="project" value="TreeGrafter"/>
</dbReference>
<dbReference type="EMBL" id="JAWXYG010000002">
    <property type="protein sequence ID" value="KAK4280415.1"/>
    <property type="molecule type" value="Genomic_DNA"/>
</dbReference>
<dbReference type="AlphaFoldDB" id="A0AAE1TE37"/>
<dbReference type="Gene3D" id="2.10.25.30">
    <property type="entry name" value="EGF-like, alliinase"/>
    <property type="match status" value="1"/>
</dbReference>
<evidence type="ECO:0000256" key="4">
    <source>
        <dbReference type="ARBA" id="ARBA00022576"/>
    </source>
</evidence>
<dbReference type="CDD" id="cd00609">
    <property type="entry name" value="AAT_like"/>
    <property type="match status" value="1"/>
</dbReference>
<dbReference type="Gene3D" id="3.90.1150.10">
    <property type="entry name" value="Aspartate Aminotransferase, domain 1"/>
    <property type="match status" value="1"/>
</dbReference>
<keyword evidence="4" id="KW-0808">Transferase</keyword>
<dbReference type="PANTHER" id="PTHR43795:SF15">
    <property type="entry name" value="TRYPTOPHAN AMINOTRANSFERASE-RELATED PROTEIN 1"/>
    <property type="match status" value="1"/>
</dbReference>
<evidence type="ECO:0000256" key="5">
    <source>
        <dbReference type="ARBA" id="ARBA00022898"/>
    </source>
</evidence>
<keyword evidence="4" id="KW-0032">Aminotransferase</keyword>
<dbReference type="Pfam" id="PF04864">
    <property type="entry name" value="Alliinase_C"/>
    <property type="match status" value="1"/>
</dbReference>
<evidence type="ECO:0000256" key="2">
    <source>
        <dbReference type="ARBA" id="ARBA00006312"/>
    </source>
</evidence>
<dbReference type="Gene3D" id="3.40.640.10">
    <property type="entry name" value="Type I PLP-dependent aspartate aminotransferase-like (Major domain)"/>
    <property type="match status" value="1"/>
</dbReference>
<dbReference type="InterPro" id="IPR015422">
    <property type="entry name" value="PyrdxlP-dep_Trfase_small"/>
</dbReference>
<dbReference type="PANTHER" id="PTHR43795">
    <property type="entry name" value="BIFUNCTIONAL ASPARTATE AMINOTRANSFERASE AND GLUTAMATE/ASPARTATE-PREPHENATE AMINOTRANSFERASE-RELATED"/>
    <property type="match status" value="1"/>
</dbReference>
<protein>
    <recommendedName>
        <fullName evidence="6">Alliinase C-terminal domain-containing protein</fullName>
    </recommendedName>
</protein>
<comment type="caution">
    <text evidence="7">The sequence shown here is derived from an EMBL/GenBank/DDBJ whole genome shotgun (WGS) entry which is preliminary data.</text>
</comment>
<evidence type="ECO:0000313" key="8">
    <source>
        <dbReference type="Proteomes" id="UP001293593"/>
    </source>
</evidence>
<keyword evidence="5" id="KW-0663">Pyridoxal phosphate</keyword>
<dbReference type="InterPro" id="IPR015421">
    <property type="entry name" value="PyrdxlP-dep_Trfase_major"/>
</dbReference>
<evidence type="ECO:0000259" key="6">
    <source>
        <dbReference type="Pfam" id="PF04864"/>
    </source>
</evidence>
<name>A0AAE1TE37_9FABA</name>